<comment type="caution">
    <text evidence="1">The sequence shown here is derived from an EMBL/GenBank/DDBJ whole genome shotgun (WGS) entry which is preliminary data.</text>
</comment>
<evidence type="ECO:0000313" key="2">
    <source>
        <dbReference type="Proteomes" id="UP000179266"/>
    </source>
</evidence>
<protein>
    <submittedName>
        <fullName evidence="1">Uncharacterized protein</fullName>
    </submittedName>
</protein>
<dbReference type="Proteomes" id="UP000179266">
    <property type="component" value="Unassembled WGS sequence"/>
</dbReference>
<accession>A0A1F7S0C5</accession>
<name>A0A1F7S0C5_9BACT</name>
<evidence type="ECO:0000313" key="1">
    <source>
        <dbReference type="EMBL" id="OGL47229.1"/>
    </source>
</evidence>
<organism evidence="1 2">
    <name type="scientific">Candidatus Schekmanbacteria bacterium RBG_13_48_7</name>
    <dbReference type="NCBI Taxonomy" id="1817878"/>
    <lineage>
        <taxon>Bacteria</taxon>
        <taxon>Candidatus Schekmaniibacteriota</taxon>
    </lineage>
</organism>
<dbReference type="EMBL" id="MGDD01000091">
    <property type="protein sequence ID" value="OGL47229.1"/>
    <property type="molecule type" value="Genomic_DNA"/>
</dbReference>
<proteinExistence type="predicted"/>
<sequence length="123" mass="13379">MGFLNSRIGLVLIIIFLLNVCMVYASIGSPLMQSDPGIGDPKGSLLDGVSQSTTSSVTPDFGKTPLYFIANTGQFAEKALFYAKTQGYTFWMTEDSFVFDSIKQGSESGKNTDRMQNPACLIQ</sequence>
<gene>
    <name evidence="1" type="ORF">A2161_17515</name>
</gene>
<reference evidence="1 2" key="1">
    <citation type="journal article" date="2016" name="Nat. Commun.">
        <title>Thousands of microbial genomes shed light on interconnected biogeochemical processes in an aquifer system.</title>
        <authorList>
            <person name="Anantharaman K."/>
            <person name="Brown C.T."/>
            <person name="Hug L.A."/>
            <person name="Sharon I."/>
            <person name="Castelle C.J."/>
            <person name="Probst A.J."/>
            <person name="Thomas B.C."/>
            <person name="Singh A."/>
            <person name="Wilkins M.J."/>
            <person name="Karaoz U."/>
            <person name="Brodie E.L."/>
            <person name="Williams K.H."/>
            <person name="Hubbard S.S."/>
            <person name="Banfield J.F."/>
        </authorList>
    </citation>
    <scope>NUCLEOTIDE SEQUENCE [LARGE SCALE GENOMIC DNA]</scope>
</reference>
<dbReference type="AlphaFoldDB" id="A0A1F7S0C5"/>